<feature type="transmembrane region" description="Helical" evidence="14">
    <location>
        <begin position="250"/>
        <end position="267"/>
    </location>
</feature>
<comment type="subcellular location">
    <subcellularLocation>
        <location evidence="2 12">Mitochondrion inner membrane</location>
        <topology evidence="2 12">Multi-pass membrane protein</topology>
    </subcellularLocation>
</comment>
<evidence type="ECO:0000256" key="8">
    <source>
        <dbReference type="ARBA" id="ARBA00022989"/>
    </source>
</evidence>
<keyword evidence="10 13" id="KW-0496">Mitochondrion</keyword>
<feature type="transmembrane region" description="Helical" evidence="14">
    <location>
        <begin position="102"/>
        <end position="124"/>
    </location>
</feature>
<evidence type="ECO:0000256" key="9">
    <source>
        <dbReference type="ARBA" id="ARBA00023075"/>
    </source>
</evidence>
<evidence type="ECO:0000256" key="13">
    <source>
        <dbReference type="RuleBase" id="RU000473"/>
    </source>
</evidence>
<dbReference type="PROSITE" id="PS00667">
    <property type="entry name" value="COMPLEX1_ND1_1"/>
    <property type="match status" value="1"/>
</dbReference>
<evidence type="ECO:0000256" key="3">
    <source>
        <dbReference type="ARBA" id="ARBA00010535"/>
    </source>
</evidence>
<dbReference type="GO" id="GO:0005743">
    <property type="term" value="C:mitochondrial inner membrane"/>
    <property type="evidence" value="ECO:0007669"/>
    <property type="project" value="UniProtKB-SubCell"/>
</dbReference>
<feature type="transmembrane region" description="Helical" evidence="14">
    <location>
        <begin position="69"/>
        <end position="90"/>
    </location>
</feature>
<dbReference type="PANTHER" id="PTHR11432">
    <property type="entry name" value="NADH DEHYDROGENASE SUBUNIT 1"/>
    <property type="match status" value="1"/>
</dbReference>
<dbReference type="InterPro" id="IPR001694">
    <property type="entry name" value="NADH_UbQ_OxRdtase_su1/FPO"/>
</dbReference>
<evidence type="ECO:0000256" key="14">
    <source>
        <dbReference type="SAM" id="Phobius"/>
    </source>
</evidence>
<feature type="transmembrane region" description="Helical" evidence="14">
    <location>
        <begin position="287"/>
        <end position="305"/>
    </location>
</feature>
<feature type="transmembrane region" description="Helical" evidence="14">
    <location>
        <begin position="220"/>
        <end position="238"/>
    </location>
</feature>
<evidence type="ECO:0000256" key="1">
    <source>
        <dbReference type="ARBA" id="ARBA00003257"/>
    </source>
</evidence>
<comment type="catalytic activity">
    <reaction evidence="13">
        <text>a ubiquinone + NADH + 5 H(+)(in) = a ubiquinol + NAD(+) + 4 H(+)(out)</text>
        <dbReference type="Rhea" id="RHEA:29091"/>
        <dbReference type="Rhea" id="RHEA-COMP:9565"/>
        <dbReference type="Rhea" id="RHEA-COMP:9566"/>
        <dbReference type="ChEBI" id="CHEBI:15378"/>
        <dbReference type="ChEBI" id="CHEBI:16389"/>
        <dbReference type="ChEBI" id="CHEBI:17976"/>
        <dbReference type="ChEBI" id="CHEBI:57540"/>
        <dbReference type="ChEBI" id="CHEBI:57945"/>
        <dbReference type="EC" id="7.1.1.2"/>
    </reaction>
</comment>
<accession>Q6JCQ2</accession>
<feature type="transmembrane region" description="Helical" evidence="14">
    <location>
        <begin position="175"/>
        <end position="192"/>
    </location>
</feature>
<evidence type="ECO:0000256" key="12">
    <source>
        <dbReference type="RuleBase" id="RU000471"/>
    </source>
</evidence>
<comment type="function">
    <text evidence="1">Core subunit of the mitochondrial membrane respiratory chain NADH dehydrogenase (Complex I) that is believed to belong to the minimal assembly required for catalysis. Complex I functions in the transfer of electrons from NADH to the respiratory chain. The immediate electron acceptor for the enzyme is believed to be ubiquinone.</text>
</comment>
<keyword evidence="11 14" id="KW-0472">Membrane</keyword>
<dbReference type="PANTHER" id="PTHR11432:SF3">
    <property type="entry name" value="NADH-UBIQUINONE OXIDOREDUCTASE CHAIN 1"/>
    <property type="match status" value="1"/>
</dbReference>
<evidence type="ECO:0000256" key="2">
    <source>
        <dbReference type="ARBA" id="ARBA00004448"/>
    </source>
</evidence>
<dbReference type="PROSITE" id="PS00668">
    <property type="entry name" value="COMPLEX1_ND1_2"/>
    <property type="match status" value="1"/>
</dbReference>
<evidence type="ECO:0000256" key="11">
    <source>
        <dbReference type="ARBA" id="ARBA00023136"/>
    </source>
</evidence>
<dbReference type="AlphaFoldDB" id="Q6JCQ2"/>
<evidence type="ECO:0000256" key="5">
    <source>
        <dbReference type="ARBA" id="ARBA00022448"/>
    </source>
</evidence>
<dbReference type="GO" id="GO:0009060">
    <property type="term" value="P:aerobic respiration"/>
    <property type="evidence" value="ECO:0007669"/>
    <property type="project" value="TreeGrafter"/>
</dbReference>
<proteinExistence type="inferred from homology"/>
<dbReference type="EC" id="7.1.1.2" evidence="13"/>
<reference evidence="15" key="1">
    <citation type="journal article" date="2004" name="Appl. Environ. Microbiol.">
        <title>Evolutionary relationships of primary prokaryotic endosymbionts of whiteflies and their hosts.</title>
        <authorList>
            <person name="Thao M.L."/>
            <person name="Baumann P."/>
        </authorList>
    </citation>
    <scope>NUCLEOTIDE SEQUENCE</scope>
</reference>
<dbReference type="Pfam" id="PF00146">
    <property type="entry name" value="NADHdh"/>
    <property type="match status" value="1"/>
</dbReference>
<evidence type="ECO:0000256" key="6">
    <source>
        <dbReference type="ARBA" id="ARBA00022692"/>
    </source>
</evidence>
<keyword evidence="6 12" id="KW-0812">Transmembrane</keyword>
<protein>
    <recommendedName>
        <fullName evidence="4 13">NADH-ubiquinone oxidoreductase chain 1</fullName>
        <ecNumber evidence="13">7.1.1.2</ecNumber>
    </recommendedName>
</protein>
<keyword evidence="7" id="KW-0999">Mitochondrion inner membrane</keyword>
<dbReference type="GO" id="GO:0003954">
    <property type="term" value="F:NADH dehydrogenase activity"/>
    <property type="evidence" value="ECO:0007669"/>
    <property type="project" value="TreeGrafter"/>
</dbReference>
<evidence type="ECO:0000313" key="15">
    <source>
        <dbReference type="EMBL" id="AAS77785.1"/>
    </source>
</evidence>
<evidence type="ECO:0000256" key="10">
    <source>
        <dbReference type="ARBA" id="ARBA00023128"/>
    </source>
</evidence>
<gene>
    <name evidence="15" type="primary">ND1</name>
</gene>
<dbReference type="GO" id="GO:0008137">
    <property type="term" value="F:NADH dehydrogenase (ubiquinone) activity"/>
    <property type="evidence" value="ECO:0007669"/>
    <property type="project" value="UniProtKB-EC"/>
</dbReference>
<keyword evidence="8 14" id="KW-1133">Transmembrane helix</keyword>
<name>Q6JCQ2_9HEMI</name>
<keyword evidence="5" id="KW-0813">Transport</keyword>
<evidence type="ECO:0000256" key="7">
    <source>
        <dbReference type="ARBA" id="ARBA00022792"/>
    </source>
</evidence>
<comment type="similarity">
    <text evidence="3 12">Belongs to the complex I subunit 1 family.</text>
</comment>
<keyword evidence="12" id="KW-0520">NAD</keyword>
<sequence>MMMTINMMAIILIVFISIAFFTLMERKIISYSQNRKGPNKASMTGIMQPMADAIKLMNKEVNLNYKSNFFMFMLSPTVNIFCSGLMWFIYPSAFCFKFMKMSVLYIISCMSVNIIAVMAMSWSSNSNFSLLGMMRTISQLVSYEINLMMIILLSINMSEQMNLEHMKNLTQMSPMALMMTLIFMLWMITSLAETNRTPFDFSEGESELISGFNIEFSGKSFMFVFLAEYSSILIMAMLTSTMFFSMTPMSHMFTPLYLTLCFTFVWTRTSLPRFRYDKLMAANWQQVLPVSMTALLVSFSLKLYYTKNYNQN</sequence>
<feature type="transmembrane region" description="Helical" evidence="14">
    <location>
        <begin position="136"/>
        <end position="155"/>
    </location>
</feature>
<evidence type="ECO:0000256" key="4">
    <source>
        <dbReference type="ARBA" id="ARBA00021009"/>
    </source>
</evidence>
<organism evidence="15">
    <name type="scientific">Trialeurodes hutchingsi</name>
    <dbReference type="NCBI Taxonomy" id="267827"/>
    <lineage>
        <taxon>Eukaryota</taxon>
        <taxon>Metazoa</taxon>
        <taxon>Ecdysozoa</taxon>
        <taxon>Arthropoda</taxon>
        <taxon>Hexapoda</taxon>
        <taxon>Insecta</taxon>
        <taxon>Pterygota</taxon>
        <taxon>Neoptera</taxon>
        <taxon>Paraneoptera</taxon>
        <taxon>Hemiptera</taxon>
        <taxon>Sternorrhyncha</taxon>
        <taxon>Aleyrodoidea</taxon>
        <taxon>Aleyrodidae</taxon>
        <taxon>Aleyrodinae</taxon>
        <taxon>Trialeurodes</taxon>
    </lineage>
</organism>
<dbReference type="EMBL" id="AY521264">
    <property type="protein sequence ID" value="AAS77785.1"/>
    <property type="molecule type" value="Genomic_DNA"/>
</dbReference>
<geneLocation type="mitochondrion" evidence="15"/>
<keyword evidence="9 13" id="KW-0830">Ubiquinone</keyword>
<dbReference type="InterPro" id="IPR018086">
    <property type="entry name" value="NADH_UbQ_OxRdtase_su1_CS"/>
</dbReference>